<evidence type="ECO:0000259" key="9">
    <source>
        <dbReference type="Pfam" id="PF01529"/>
    </source>
</evidence>
<comment type="caution">
    <text evidence="10">The sequence shown here is derived from an EMBL/GenBank/DDBJ whole genome shotgun (WGS) entry which is preliminary data.</text>
</comment>
<keyword evidence="5 8" id="KW-0472">Membrane</keyword>
<proteinExistence type="inferred from homology"/>
<dbReference type="GO" id="GO:0005783">
    <property type="term" value="C:endoplasmic reticulum"/>
    <property type="evidence" value="ECO:0007669"/>
    <property type="project" value="TreeGrafter"/>
</dbReference>
<keyword evidence="3 8" id="KW-0812">Transmembrane</keyword>
<feature type="transmembrane region" description="Helical" evidence="8">
    <location>
        <begin position="451"/>
        <end position="475"/>
    </location>
</feature>
<organism evidence="10 11">
    <name type="scientific">Leptomonas seymouri</name>
    <dbReference type="NCBI Taxonomy" id="5684"/>
    <lineage>
        <taxon>Eukaryota</taxon>
        <taxon>Discoba</taxon>
        <taxon>Euglenozoa</taxon>
        <taxon>Kinetoplastea</taxon>
        <taxon>Metakinetoplastina</taxon>
        <taxon>Trypanosomatida</taxon>
        <taxon>Trypanosomatidae</taxon>
        <taxon>Leishmaniinae</taxon>
        <taxon>Leptomonas</taxon>
    </lineage>
</organism>
<comment type="subcellular location">
    <subcellularLocation>
        <location evidence="1">Membrane</location>
        <topology evidence="1">Multi-pass membrane protein</topology>
    </subcellularLocation>
</comment>
<dbReference type="Pfam" id="PF01529">
    <property type="entry name" value="DHHC"/>
    <property type="match status" value="1"/>
</dbReference>
<dbReference type="GO" id="GO:0016020">
    <property type="term" value="C:membrane"/>
    <property type="evidence" value="ECO:0007669"/>
    <property type="project" value="UniProtKB-SubCell"/>
</dbReference>
<gene>
    <name evidence="10" type="ORF">ABL78_3799</name>
</gene>
<keyword evidence="6 8" id="KW-0012">Acyltransferase</keyword>
<dbReference type="PROSITE" id="PS50216">
    <property type="entry name" value="DHHC"/>
    <property type="match status" value="1"/>
</dbReference>
<feature type="transmembrane region" description="Helical" evidence="8">
    <location>
        <begin position="487"/>
        <end position="513"/>
    </location>
</feature>
<feature type="domain" description="Palmitoyltransferase DHHC" evidence="9">
    <location>
        <begin position="405"/>
        <end position="524"/>
    </location>
</feature>
<evidence type="ECO:0000256" key="8">
    <source>
        <dbReference type="RuleBase" id="RU079119"/>
    </source>
</evidence>
<dbReference type="GO" id="GO:0005794">
    <property type="term" value="C:Golgi apparatus"/>
    <property type="evidence" value="ECO:0007669"/>
    <property type="project" value="TreeGrafter"/>
</dbReference>
<dbReference type="GO" id="GO:0019706">
    <property type="term" value="F:protein-cysteine S-palmitoyltransferase activity"/>
    <property type="evidence" value="ECO:0007669"/>
    <property type="project" value="UniProtKB-EC"/>
</dbReference>
<protein>
    <recommendedName>
        <fullName evidence="8">Palmitoyltransferase</fullName>
        <ecNumber evidence="8">2.3.1.225</ecNumber>
    </recommendedName>
</protein>
<dbReference type="InterPro" id="IPR039859">
    <property type="entry name" value="PFA4/ZDH16/20/ERF2-like"/>
</dbReference>
<name>A0A0N0P628_LEPSE</name>
<evidence type="ECO:0000256" key="7">
    <source>
        <dbReference type="ARBA" id="ARBA00038298"/>
    </source>
</evidence>
<dbReference type="OMA" id="WWVPAGM"/>
<evidence type="ECO:0000256" key="5">
    <source>
        <dbReference type="ARBA" id="ARBA00023136"/>
    </source>
</evidence>
<dbReference type="Proteomes" id="UP000038009">
    <property type="component" value="Unassembled WGS sequence"/>
</dbReference>
<evidence type="ECO:0000256" key="2">
    <source>
        <dbReference type="ARBA" id="ARBA00022679"/>
    </source>
</evidence>
<sequence length="649" mass="71445">MAIPNLHTKCHMRTRQELLHMVAAYLLPSLIFVSAVILAVEYNLFFFFLLRGASSLSCIEETRSGPLNDHGAKQLWLNCSATWGFSLVGLCVGDLFFLLMFSSFLRAVFTCAGYVSPEPWRWPPKANAERRRSLRAGWARQQEWLHNEEARARQKAQATELLQRQQQLLRAMQLRYLQECLHRSYCAMSLGGQAPSGPLGVSNVAPLPAGKPISSEPREVLLENSLTVQHPSLAMKEEAGKGHISSCECAADTLLAKQCVVSVVGAHDEELLTSSRNEPDGVSALANYLPLRRGQCVLGEPVNTGGDNAGGCVRQPAATPQRCLSLSSSGNSSFDTSTTCTSTITSTLVEDANPAAAPSKANYNVYMHSHNSAVAAPLNLRLSLTTSEDISMNPAAVHEYEADGSLRFCEICHQYKPDGSHHCRACQRCVLDMDHHCHFLNNCVGRHNYKFFFLCVFYASLCGVVNSGLFAYAYLGSTVCAEWGHKWLWVPAGMGAIGVCVTHLWVQHLLLLLRGMSTLERMAQLSSERFLTTFSDGQQRAPNSSGCLSDCWLVMHACGEVLLQGAQGVLFSLTSTCRRDNPSRKSLLQLPSRSSADAAWTQAERRARRIELLFGRPRHLWEYLLPVPPRGGSCAAHGKANYCVHEEAV</sequence>
<evidence type="ECO:0000313" key="10">
    <source>
        <dbReference type="EMBL" id="KPI87146.1"/>
    </source>
</evidence>
<dbReference type="EC" id="2.3.1.225" evidence="8"/>
<keyword evidence="11" id="KW-1185">Reference proteome</keyword>
<dbReference type="PANTHER" id="PTHR22883">
    <property type="entry name" value="ZINC FINGER DHHC DOMAIN CONTAINING PROTEIN"/>
    <property type="match status" value="1"/>
</dbReference>
<dbReference type="AlphaFoldDB" id="A0A0N0P628"/>
<evidence type="ECO:0000256" key="4">
    <source>
        <dbReference type="ARBA" id="ARBA00022989"/>
    </source>
</evidence>
<dbReference type="VEuPathDB" id="TriTrypDB:Lsey_0101_0300"/>
<dbReference type="PANTHER" id="PTHR22883:SF23">
    <property type="entry name" value="PALMITOYLTRANSFERASE ZDHHC6"/>
    <property type="match status" value="1"/>
</dbReference>
<dbReference type="InterPro" id="IPR001594">
    <property type="entry name" value="Palmitoyltrfase_DHHC"/>
</dbReference>
<evidence type="ECO:0000256" key="6">
    <source>
        <dbReference type="ARBA" id="ARBA00023315"/>
    </source>
</evidence>
<dbReference type="EMBL" id="LJSK01000101">
    <property type="protein sequence ID" value="KPI87146.1"/>
    <property type="molecule type" value="Genomic_DNA"/>
</dbReference>
<reference evidence="10 11" key="1">
    <citation type="journal article" date="2015" name="PLoS Pathog.">
        <title>Leptomonas seymouri: Adaptations to the Dixenous Life Cycle Analyzed by Genome Sequencing, Transcriptome Profiling and Co-infection with Leishmania donovani.</title>
        <authorList>
            <person name="Kraeva N."/>
            <person name="Butenko A."/>
            <person name="Hlavacova J."/>
            <person name="Kostygov A."/>
            <person name="Myskova J."/>
            <person name="Grybchuk D."/>
            <person name="Lestinova T."/>
            <person name="Votypka J."/>
            <person name="Volf P."/>
            <person name="Opperdoes F."/>
            <person name="Flegontov P."/>
            <person name="Lukes J."/>
            <person name="Yurchenko V."/>
        </authorList>
    </citation>
    <scope>NUCLEOTIDE SEQUENCE [LARGE SCALE GENOMIC DNA]</scope>
    <source>
        <strain evidence="10 11">ATCC 30220</strain>
    </source>
</reference>
<feature type="transmembrane region" description="Helical" evidence="8">
    <location>
        <begin position="75"/>
        <end position="99"/>
    </location>
</feature>
<comment type="domain">
    <text evidence="8">The DHHC domain is required for palmitoyltransferase activity.</text>
</comment>
<dbReference type="GO" id="GO:0006612">
    <property type="term" value="P:protein targeting to membrane"/>
    <property type="evidence" value="ECO:0007669"/>
    <property type="project" value="TreeGrafter"/>
</dbReference>
<evidence type="ECO:0000313" key="11">
    <source>
        <dbReference type="Proteomes" id="UP000038009"/>
    </source>
</evidence>
<comment type="catalytic activity">
    <reaction evidence="8">
        <text>L-cysteinyl-[protein] + hexadecanoyl-CoA = S-hexadecanoyl-L-cysteinyl-[protein] + CoA</text>
        <dbReference type="Rhea" id="RHEA:36683"/>
        <dbReference type="Rhea" id="RHEA-COMP:10131"/>
        <dbReference type="Rhea" id="RHEA-COMP:11032"/>
        <dbReference type="ChEBI" id="CHEBI:29950"/>
        <dbReference type="ChEBI" id="CHEBI:57287"/>
        <dbReference type="ChEBI" id="CHEBI:57379"/>
        <dbReference type="ChEBI" id="CHEBI:74151"/>
        <dbReference type="EC" id="2.3.1.225"/>
    </reaction>
</comment>
<keyword evidence="4 8" id="KW-1133">Transmembrane helix</keyword>
<accession>A0A0N0P628</accession>
<evidence type="ECO:0000256" key="1">
    <source>
        <dbReference type="ARBA" id="ARBA00004141"/>
    </source>
</evidence>
<evidence type="ECO:0000256" key="3">
    <source>
        <dbReference type="ARBA" id="ARBA00022692"/>
    </source>
</evidence>
<feature type="transmembrane region" description="Helical" evidence="8">
    <location>
        <begin position="21"/>
        <end position="40"/>
    </location>
</feature>
<dbReference type="OrthoDB" id="331948at2759"/>
<comment type="similarity">
    <text evidence="7">Belongs to the DHHC palmitoyltransferase family. PFA5 subfamily.</text>
</comment>
<keyword evidence="2 8" id="KW-0808">Transferase</keyword>